<evidence type="ECO:0000313" key="1">
    <source>
        <dbReference type="Proteomes" id="UP000887566"/>
    </source>
</evidence>
<dbReference type="Proteomes" id="UP000887566">
    <property type="component" value="Unplaced"/>
</dbReference>
<protein>
    <submittedName>
        <fullName evidence="2">Uncharacterized protein</fullName>
    </submittedName>
</protein>
<name>A0A914WCD5_9BILA</name>
<sequence>MAADLNVGEEIDAIKRLPGLSMNPGHFCAHQDGRIAFFFNYSKVAFFKIDLAFGVATEVKTEWPYKIRAPQDWCSISSVERSSRTFILALILEDSTNKFFIASFAVSKHKIAVADEHYLGVDYAIDSTVVNCIMQDEYGQIYCIIYYYNFQENRTIFHLLSMNIDENGSVTSKIITNNKAIPKSWFQPFIYADTLLWLPKDDASFAQLCEISLLDERFITLVDTFRDENDDVAAFDCFRISRSVLIEEKAFYYACHDKLKISRLLYFDPKKQTWQHLKIDMKDHIIIGGRVPMQGLRDGKICLHGKCSKEMCSEKYHIYLIDVNALLQAEIQTKKPSSTINYKISIGEMSDTLSSFGVQELTTEVRQAIIDQFEAGLNKKEEYEVTAM</sequence>
<dbReference type="WBParaSite" id="PSAMB.scaffold375size54177.g5134.t1">
    <property type="protein sequence ID" value="PSAMB.scaffold375size54177.g5134.t1"/>
    <property type="gene ID" value="PSAMB.scaffold375size54177.g5134"/>
</dbReference>
<keyword evidence="1" id="KW-1185">Reference proteome</keyword>
<dbReference type="AlphaFoldDB" id="A0A914WCD5"/>
<evidence type="ECO:0000313" key="2">
    <source>
        <dbReference type="WBParaSite" id="PSAMB.scaffold375size54177.g5134.t1"/>
    </source>
</evidence>
<reference evidence="2" key="1">
    <citation type="submission" date="2022-11" db="UniProtKB">
        <authorList>
            <consortium name="WormBaseParasite"/>
        </authorList>
    </citation>
    <scope>IDENTIFICATION</scope>
</reference>
<accession>A0A914WCD5</accession>
<proteinExistence type="predicted"/>
<organism evidence="1 2">
    <name type="scientific">Plectus sambesii</name>
    <dbReference type="NCBI Taxonomy" id="2011161"/>
    <lineage>
        <taxon>Eukaryota</taxon>
        <taxon>Metazoa</taxon>
        <taxon>Ecdysozoa</taxon>
        <taxon>Nematoda</taxon>
        <taxon>Chromadorea</taxon>
        <taxon>Plectida</taxon>
        <taxon>Plectina</taxon>
        <taxon>Plectoidea</taxon>
        <taxon>Plectidae</taxon>
        <taxon>Plectus</taxon>
    </lineage>
</organism>